<dbReference type="InterPro" id="IPR050346">
    <property type="entry name" value="FMO-like"/>
</dbReference>
<accession>A0A3Q9ESM1</accession>
<evidence type="ECO:0000256" key="2">
    <source>
        <dbReference type="ARBA" id="ARBA00010139"/>
    </source>
</evidence>
<evidence type="ECO:0000256" key="5">
    <source>
        <dbReference type="ARBA" id="ARBA00022857"/>
    </source>
</evidence>
<reference evidence="7 8" key="1">
    <citation type="journal article" date="2019" name="Int. J. Syst. Evol. Microbiol.">
        <title>Streptomyces cyaneochromogenes sp. nov., a blue pigment-producing actinomycete from manganese-contaminated soil.</title>
        <authorList>
            <person name="Tang X."/>
            <person name="Zhao J."/>
            <person name="Li K."/>
            <person name="Chen Z."/>
            <person name="Sun Y."/>
            <person name="Gao J."/>
        </authorList>
    </citation>
    <scope>NUCLEOTIDE SEQUENCE [LARGE SCALE GENOMIC DNA]</scope>
    <source>
        <strain evidence="7 8">MK-45</strain>
    </source>
</reference>
<dbReference type="PRINTS" id="PR00370">
    <property type="entry name" value="FMOXYGENASE"/>
</dbReference>
<dbReference type="InterPro" id="IPR036188">
    <property type="entry name" value="FAD/NAD-bd_sf"/>
</dbReference>
<dbReference type="AlphaFoldDB" id="A0A3Q9ESM1"/>
<dbReference type="EMBL" id="CP034539">
    <property type="protein sequence ID" value="AZQ37961.1"/>
    <property type="molecule type" value="Genomic_DNA"/>
</dbReference>
<comment type="similarity">
    <text evidence="2">Belongs to the FAD-binding monooxygenase family.</text>
</comment>
<dbReference type="SUPFAM" id="SSF51905">
    <property type="entry name" value="FAD/NAD(P)-binding domain"/>
    <property type="match status" value="3"/>
</dbReference>
<evidence type="ECO:0000313" key="7">
    <source>
        <dbReference type="EMBL" id="AZQ37961.1"/>
    </source>
</evidence>
<keyword evidence="3" id="KW-0285">Flavoprotein</keyword>
<evidence type="ECO:0000256" key="6">
    <source>
        <dbReference type="ARBA" id="ARBA00023002"/>
    </source>
</evidence>
<dbReference type="GO" id="GO:0050661">
    <property type="term" value="F:NADP binding"/>
    <property type="evidence" value="ECO:0007669"/>
    <property type="project" value="InterPro"/>
</dbReference>
<gene>
    <name evidence="7" type="ORF">EJ357_34605</name>
</gene>
<keyword evidence="6" id="KW-0560">Oxidoreductase</keyword>
<dbReference type="PANTHER" id="PTHR23023">
    <property type="entry name" value="DIMETHYLANILINE MONOOXYGENASE"/>
    <property type="match status" value="1"/>
</dbReference>
<protein>
    <submittedName>
        <fullName evidence="7">NAD(P)/FAD-dependent oxidoreductase</fullName>
    </submittedName>
</protein>
<keyword evidence="5" id="KW-0521">NADP</keyword>
<dbReference type="InterPro" id="IPR020946">
    <property type="entry name" value="Flavin_mOase-like"/>
</dbReference>
<keyword evidence="8" id="KW-1185">Reference proteome</keyword>
<evidence type="ECO:0000256" key="3">
    <source>
        <dbReference type="ARBA" id="ARBA00022630"/>
    </source>
</evidence>
<dbReference type="Proteomes" id="UP000280298">
    <property type="component" value="Chromosome"/>
</dbReference>
<comment type="similarity">
    <text evidence="1">Belongs to the FMO family.</text>
</comment>
<evidence type="ECO:0000256" key="1">
    <source>
        <dbReference type="ARBA" id="ARBA00009183"/>
    </source>
</evidence>
<dbReference type="RefSeq" id="WP_126395621.1">
    <property type="nucleotide sequence ID" value="NZ_CP034539.1"/>
</dbReference>
<dbReference type="Pfam" id="PF00743">
    <property type="entry name" value="FMO-like"/>
    <property type="match status" value="2"/>
</dbReference>
<dbReference type="GO" id="GO:0004499">
    <property type="term" value="F:N,N-dimethylaniline monooxygenase activity"/>
    <property type="evidence" value="ECO:0007669"/>
    <property type="project" value="InterPro"/>
</dbReference>
<dbReference type="OrthoDB" id="5168853at2"/>
<sequence length="539" mass="59314">MIWPLMATAPLGMVGSVPCSPWASASPAGMMGELDVAITSGEWQLMKACVVGAGPGGIVTAKVLLENGFDVTVFDKYEQVGGIWSAEGCYDGLANQAALRLFEFADLPNRLHFADARDTQRYLEDYAEQFGVLDRVRPGTEVISVRPVEGPGRVGARGWSVDSRPVGDRTADPHRETADLHRETFDYVVVASGAHHHAHLPELPGRELFRGTVLHSNEVRAGTFADRRVVVVGGGKSALDLATRASREAASATLVQRKVNWMVPERLLLGLVGYKWILFTRLGEALLPRYHDPACVRPVDRVDERVKRALWWLITRDMLFSSGLYRLPKRLRPAYALPFHLAHAGVMPRGYTRAVRRGLIDAKVSAVEAYTDKGLRLATGEEVTADVIVFATGHHKVFPFLDASVPVHDADGRLRLYRGIVPPGADRLGFVGFRQVFNNIMGVELTAHWLTRHFRAALRTTPGEQEMQEAIDARLTWQEQVLPGSGGYDFGPYDIHCADELLHDMGLPSRRAGNLLAEYLLPGGVAHRYAGLQGARSKP</sequence>
<organism evidence="7 8">
    <name type="scientific">Streptomyces cyaneochromogenes</name>
    <dbReference type="NCBI Taxonomy" id="2496836"/>
    <lineage>
        <taxon>Bacteria</taxon>
        <taxon>Bacillati</taxon>
        <taxon>Actinomycetota</taxon>
        <taxon>Actinomycetes</taxon>
        <taxon>Kitasatosporales</taxon>
        <taxon>Streptomycetaceae</taxon>
        <taxon>Streptomyces</taxon>
    </lineage>
</organism>
<dbReference type="GO" id="GO:0050660">
    <property type="term" value="F:flavin adenine dinucleotide binding"/>
    <property type="evidence" value="ECO:0007669"/>
    <property type="project" value="InterPro"/>
</dbReference>
<evidence type="ECO:0000256" key="4">
    <source>
        <dbReference type="ARBA" id="ARBA00022827"/>
    </source>
</evidence>
<name>A0A3Q9ESM1_9ACTN</name>
<dbReference type="KEGG" id="scya:EJ357_34605"/>
<dbReference type="InterPro" id="IPR000960">
    <property type="entry name" value="Flavin_mOase"/>
</dbReference>
<proteinExistence type="inferred from homology"/>
<evidence type="ECO:0000313" key="8">
    <source>
        <dbReference type="Proteomes" id="UP000280298"/>
    </source>
</evidence>
<keyword evidence="4" id="KW-0274">FAD</keyword>
<dbReference type="Gene3D" id="3.50.50.60">
    <property type="entry name" value="FAD/NAD(P)-binding domain"/>
    <property type="match status" value="2"/>
</dbReference>